<accession>A0AAV2CZ04</accession>
<reference evidence="1 2" key="1">
    <citation type="submission" date="2024-04" db="EMBL/GenBank/DDBJ databases">
        <authorList>
            <person name="Fracassetti M."/>
        </authorList>
    </citation>
    <scope>NUCLEOTIDE SEQUENCE [LARGE SCALE GENOMIC DNA]</scope>
</reference>
<evidence type="ECO:0000313" key="2">
    <source>
        <dbReference type="Proteomes" id="UP001497516"/>
    </source>
</evidence>
<organism evidence="1 2">
    <name type="scientific">Linum trigynum</name>
    <dbReference type="NCBI Taxonomy" id="586398"/>
    <lineage>
        <taxon>Eukaryota</taxon>
        <taxon>Viridiplantae</taxon>
        <taxon>Streptophyta</taxon>
        <taxon>Embryophyta</taxon>
        <taxon>Tracheophyta</taxon>
        <taxon>Spermatophyta</taxon>
        <taxon>Magnoliopsida</taxon>
        <taxon>eudicotyledons</taxon>
        <taxon>Gunneridae</taxon>
        <taxon>Pentapetalae</taxon>
        <taxon>rosids</taxon>
        <taxon>fabids</taxon>
        <taxon>Malpighiales</taxon>
        <taxon>Linaceae</taxon>
        <taxon>Linum</taxon>
    </lineage>
</organism>
<dbReference type="AlphaFoldDB" id="A0AAV2CZ04"/>
<sequence length="406" mass="46118">MDPHGFSNHWGYQPPFVWYYPETSWSNQGGEDYGFGCQYQPPYYGEQPNPWEPQGQYPFQEEFLPQPEGPSELELAMEAFTGHSAEPCYTSLEDPNKQLRLLVEQFARDTERSCSKMDLQIKALAASDPSFLHDMEETVQRSAKQTEWVEQVCSHLSQDHLSATTLEEVEDDKGYGGVEEHTEVITENTHDSHDQESPLVADQTFPHLCSNMLGPCEEMQDDPIEEISWRLALQSVLEEEERARMRKEVVEDEEERKEEVVLDLFQGERPHFEEGRGVEEAIGVQAEDEVEVEEACTGPMLHLISPPNFEELLGKDPFAVSLCQTKTTSTSIPLGGCEGGQSNISYLIWGSETRADAKERSHEWRLHLPQGHEPSSSPITSPACDSRLHIIDENLNFKEVLGWTKT</sequence>
<dbReference type="Proteomes" id="UP001497516">
    <property type="component" value="Chromosome 10"/>
</dbReference>
<proteinExistence type="predicted"/>
<keyword evidence="2" id="KW-1185">Reference proteome</keyword>
<protein>
    <submittedName>
        <fullName evidence="1">Uncharacterized protein</fullName>
    </submittedName>
</protein>
<gene>
    <name evidence="1" type="ORF">LTRI10_LOCUS8476</name>
</gene>
<dbReference type="EMBL" id="OZ034814">
    <property type="protein sequence ID" value="CAL1361082.1"/>
    <property type="molecule type" value="Genomic_DNA"/>
</dbReference>
<evidence type="ECO:0000313" key="1">
    <source>
        <dbReference type="EMBL" id="CAL1361082.1"/>
    </source>
</evidence>
<name>A0AAV2CZ04_9ROSI</name>